<dbReference type="PANTHER" id="PTHR34216">
    <property type="match status" value="1"/>
</dbReference>
<dbReference type="Gene3D" id="3.20.20.370">
    <property type="entry name" value="Glycoside hydrolase/deacetylase"/>
    <property type="match status" value="1"/>
</dbReference>
<dbReference type="CDD" id="cd10918">
    <property type="entry name" value="CE4_NodB_like_5s_6s"/>
    <property type="match status" value="1"/>
</dbReference>
<gene>
    <name evidence="5" type="ORF">ACFPZN_54090</name>
</gene>
<evidence type="ECO:0000256" key="2">
    <source>
        <dbReference type="ARBA" id="ARBA00022729"/>
    </source>
</evidence>
<feature type="region of interest" description="Disordered" evidence="3">
    <location>
        <begin position="1"/>
        <end position="25"/>
    </location>
</feature>
<dbReference type="EMBL" id="JBHSON010000166">
    <property type="protein sequence ID" value="MFC5754605.1"/>
    <property type="molecule type" value="Genomic_DNA"/>
</dbReference>
<dbReference type="PANTHER" id="PTHR34216:SF3">
    <property type="entry name" value="POLY-BETA-1,6-N-ACETYL-D-GLUCOSAMINE N-DEACETYLASE"/>
    <property type="match status" value="1"/>
</dbReference>
<comment type="subcellular location">
    <subcellularLocation>
        <location evidence="1">Secreted</location>
    </subcellularLocation>
</comment>
<feature type="compositionally biased region" description="Basic and acidic residues" evidence="3">
    <location>
        <begin position="1"/>
        <end position="24"/>
    </location>
</feature>
<dbReference type="PROSITE" id="PS51677">
    <property type="entry name" value="NODB"/>
    <property type="match status" value="1"/>
</dbReference>
<organism evidence="5 6">
    <name type="scientific">Actinomadura rugatobispora</name>
    <dbReference type="NCBI Taxonomy" id="1994"/>
    <lineage>
        <taxon>Bacteria</taxon>
        <taxon>Bacillati</taxon>
        <taxon>Actinomycetota</taxon>
        <taxon>Actinomycetes</taxon>
        <taxon>Streptosporangiales</taxon>
        <taxon>Thermomonosporaceae</taxon>
        <taxon>Actinomadura</taxon>
    </lineage>
</organism>
<protein>
    <submittedName>
        <fullName evidence="5">Polysaccharide deacetylase family protein</fullName>
    </submittedName>
</protein>
<evidence type="ECO:0000256" key="3">
    <source>
        <dbReference type="SAM" id="MobiDB-lite"/>
    </source>
</evidence>
<evidence type="ECO:0000313" key="6">
    <source>
        <dbReference type="Proteomes" id="UP001596074"/>
    </source>
</evidence>
<name>A0ABW1AJK8_9ACTN</name>
<comment type="caution">
    <text evidence="5">The sequence shown here is derived from an EMBL/GenBank/DDBJ whole genome shotgun (WGS) entry which is preliminary data.</text>
</comment>
<dbReference type="InterPro" id="IPR002509">
    <property type="entry name" value="NODB_dom"/>
</dbReference>
<evidence type="ECO:0000259" key="4">
    <source>
        <dbReference type="PROSITE" id="PS51677"/>
    </source>
</evidence>
<keyword evidence="2" id="KW-0732">Signal</keyword>
<accession>A0ABW1AJK8</accession>
<dbReference type="InterPro" id="IPR011330">
    <property type="entry name" value="Glyco_hydro/deAcase_b/a-brl"/>
</dbReference>
<reference evidence="6" key="1">
    <citation type="journal article" date="2019" name="Int. J. Syst. Evol. Microbiol.">
        <title>The Global Catalogue of Microorganisms (GCM) 10K type strain sequencing project: providing services to taxonomists for standard genome sequencing and annotation.</title>
        <authorList>
            <consortium name="The Broad Institute Genomics Platform"/>
            <consortium name="The Broad Institute Genome Sequencing Center for Infectious Disease"/>
            <person name="Wu L."/>
            <person name="Ma J."/>
        </authorList>
    </citation>
    <scope>NUCLEOTIDE SEQUENCE [LARGE SCALE GENOMIC DNA]</scope>
    <source>
        <strain evidence="6">KCTC 42087</strain>
    </source>
</reference>
<feature type="domain" description="NodB homology" evidence="4">
    <location>
        <begin position="86"/>
        <end position="258"/>
    </location>
</feature>
<dbReference type="RefSeq" id="WP_378292875.1">
    <property type="nucleotide sequence ID" value="NZ_JBHSON010000166.1"/>
</dbReference>
<dbReference type="Pfam" id="PF01522">
    <property type="entry name" value="Polysacc_deac_1"/>
    <property type="match status" value="1"/>
</dbReference>
<dbReference type="Proteomes" id="UP001596074">
    <property type="component" value="Unassembled WGS sequence"/>
</dbReference>
<evidence type="ECO:0000256" key="1">
    <source>
        <dbReference type="ARBA" id="ARBA00004613"/>
    </source>
</evidence>
<sequence>MTHPENLEHLENPESRESREKTEHPMTSMPMVLMYHSVDHYDRDPHLVTVTPERFERQLRWLQARRLRGVSVGELLRADAEGGTRGLVGLTFDDGYADFATRAVPALVRFGFTATVFMVAGHAGGYNSWDSGPPKSLMTTDQLRAVADFGMEVASHGMRHISLPGAPAQQVRDELRQSRYVLEEAVQRPVTGFAYPYGHVSPRDVAEVRAAGYDYACAIRPDEPGRHALARTYVGERDRGLRLRAKVVRHELQWLVRI</sequence>
<dbReference type="InterPro" id="IPR051398">
    <property type="entry name" value="Polysacch_Deacetylase"/>
</dbReference>
<proteinExistence type="predicted"/>
<dbReference type="SUPFAM" id="SSF88713">
    <property type="entry name" value="Glycoside hydrolase/deacetylase"/>
    <property type="match status" value="1"/>
</dbReference>
<keyword evidence="6" id="KW-1185">Reference proteome</keyword>
<evidence type="ECO:0000313" key="5">
    <source>
        <dbReference type="EMBL" id="MFC5754605.1"/>
    </source>
</evidence>